<keyword evidence="5" id="KW-0997">Cell inner membrane</keyword>
<feature type="transmembrane region" description="Helical" evidence="5">
    <location>
        <begin position="193"/>
        <end position="212"/>
    </location>
</feature>
<dbReference type="EMBL" id="SRXW01000002">
    <property type="protein sequence ID" value="TGY89239.1"/>
    <property type="molecule type" value="Genomic_DNA"/>
</dbReference>
<keyword evidence="1 5" id="KW-1003">Cell membrane</keyword>
<evidence type="ECO:0000256" key="1">
    <source>
        <dbReference type="ARBA" id="ARBA00022475"/>
    </source>
</evidence>
<keyword evidence="2 5" id="KW-0812">Transmembrane</keyword>
<evidence type="ECO:0000256" key="3">
    <source>
        <dbReference type="ARBA" id="ARBA00022989"/>
    </source>
</evidence>
<dbReference type="InterPro" id="IPR006008">
    <property type="entry name" value="YciB"/>
</dbReference>
<evidence type="ECO:0000256" key="4">
    <source>
        <dbReference type="ARBA" id="ARBA00023136"/>
    </source>
</evidence>
<feature type="transmembrane region" description="Helical" evidence="5">
    <location>
        <begin position="49"/>
        <end position="71"/>
    </location>
</feature>
<dbReference type="PANTHER" id="PTHR36917:SF1">
    <property type="entry name" value="INNER MEMBRANE-SPANNING PROTEIN YCIB"/>
    <property type="match status" value="1"/>
</dbReference>
<dbReference type="OrthoDB" id="9788219at2"/>
<feature type="transmembrane region" description="Helical" evidence="5">
    <location>
        <begin position="108"/>
        <end position="131"/>
    </location>
</feature>
<feature type="transmembrane region" description="Helical" evidence="5">
    <location>
        <begin position="78"/>
        <end position="96"/>
    </location>
</feature>
<dbReference type="RefSeq" id="WP_135995779.1">
    <property type="nucleotide sequence ID" value="NZ_CP071057.1"/>
</dbReference>
<dbReference type="Proteomes" id="UP000308054">
    <property type="component" value="Unassembled WGS sequence"/>
</dbReference>
<sequence length="233" mass="25847">MSDAGNSASDSAGQGAKTLGQGSKLIVDVGPAAVFMLTYNLAKPFTDAAIYWATGIFMAATALAVIWAVFVQKRTPPMLIVTFVIVTAFGAMTIYFQNPVFAYVKPTIINLIFAFAILVSYSLGFNVWRYLFGTIYQMPERAWFILAVRWALFFMVLAGTNELLWRHIGDPAVPETLRWFDTFSISETFWANFRFWGTYAMFAIFVALNIPITLKYASEPDEGGDGEASQAAE</sequence>
<protein>
    <recommendedName>
        <fullName evidence="5">Inner membrane-spanning protein YciB</fullName>
    </recommendedName>
</protein>
<organism evidence="6 7">
    <name type="scientific">Marinicauda algicola</name>
    <dbReference type="NCBI Taxonomy" id="2029849"/>
    <lineage>
        <taxon>Bacteria</taxon>
        <taxon>Pseudomonadati</taxon>
        <taxon>Pseudomonadota</taxon>
        <taxon>Alphaproteobacteria</taxon>
        <taxon>Maricaulales</taxon>
        <taxon>Maricaulaceae</taxon>
        <taxon>Marinicauda</taxon>
    </lineage>
</organism>
<dbReference type="PANTHER" id="PTHR36917">
    <property type="entry name" value="INTRACELLULAR SEPTATION PROTEIN A-RELATED"/>
    <property type="match status" value="1"/>
</dbReference>
<comment type="function">
    <text evidence="5">Plays a role in cell envelope biogenesis, maintenance of cell envelope integrity and membrane homeostasis.</text>
</comment>
<comment type="subcellular location">
    <subcellularLocation>
        <location evidence="5">Cell inner membrane</location>
        <topology evidence="5">Multi-pass membrane protein</topology>
    </subcellularLocation>
</comment>
<comment type="caution">
    <text evidence="6">The sequence shown here is derived from an EMBL/GenBank/DDBJ whole genome shotgun (WGS) entry which is preliminary data.</text>
</comment>
<keyword evidence="7" id="KW-1185">Reference proteome</keyword>
<evidence type="ECO:0000256" key="5">
    <source>
        <dbReference type="HAMAP-Rule" id="MF_00189"/>
    </source>
</evidence>
<reference evidence="6 7" key="1">
    <citation type="journal article" date="2017" name="Int. J. Syst. Evol. Microbiol.">
        <title>Marinicauda algicola sp. nov., isolated from a marine red alga Rhodosorus marinus.</title>
        <authorList>
            <person name="Jeong S.E."/>
            <person name="Jeon S.H."/>
            <person name="Chun B.H."/>
            <person name="Kim D.W."/>
            <person name="Jeon C.O."/>
        </authorList>
    </citation>
    <scope>NUCLEOTIDE SEQUENCE [LARGE SCALE GENOMIC DNA]</scope>
    <source>
        <strain evidence="6 7">JCM 31718</strain>
    </source>
</reference>
<evidence type="ECO:0000256" key="2">
    <source>
        <dbReference type="ARBA" id="ARBA00022692"/>
    </source>
</evidence>
<gene>
    <name evidence="5" type="primary">yciB</name>
    <name evidence="6" type="ORF">E5163_08965</name>
</gene>
<dbReference type="GO" id="GO:0005886">
    <property type="term" value="C:plasma membrane"/>
    <property type="evidence" value="ECO:0007669"/>
    <property type="project" value="UniProtKB-SubCell"/>
</dbReference>
<proteinExistence type="inferred from homology"/>
<dbReference type="Pfam" id="PF04279">
    <property type="entry name" value="IspA"/>
    <property type="match status" value="1"/>
</dbReference>
<keyword evidence="3 5" id="KW-1133">Transmembrane helix</keyword>
<accession>A0A4V3RY73</accession>
<feature type="transmembrane region" description="Helical" evidence="5">
    <location>
        <begin position="143"/>
        <end position="160"/>
    </location>
</feature>
<evidence type="ECO:0000313" key="6">
    <source>
        <dbReference type="EMBL" id="TGY89239.1"/>
    </source>
</evidence>
<dbReference type="HAMAP" id="MF_00189">
    <property type="entry name" value="YciB"/>
    <property type="match status" value="1"/>
</dbReference>
<dbReference type="AlphaFoldDB" id="A0A4V3RY73"/>
<evidence type="ECO:0000313" key="7">
    <source>
        <dbReference type="Proteomes" id="UP000308054"/>
    </source>
</evidence>
<comment type="similarity">
    <text evidence="5">Belongs to the YciB family.</text>
</comment>
<name>A0A4V3RY73_9PROT</name>
<keyword evidence="4 5" id="KW-0472">Membrane</keyword>